<comment type="similarity">
    <text evidence="1">Belongs to the metallophosphoesterase superfamily. YfcE family.</text>
</comment>
<sequence length="255" mass="28229">MLSIAVISDIHANLPALEAVLADLDTIAPDQIYCLGDLVDFAPWPNEVINRIRALRIPVIMGNHDERIAFDIPVVPLQKHSAAETAARLEAIAITRSTISQENKQFLASLPAHIRLQFGTPEKPLSVLLVHASPRNIDEYIYADHDPAVLWDMLEAHQADVLIGGHTHLSYIRELHGKKNGAYARKLVINAGSVGRSKEDNPAATYLLLQIDHTVAEKPVMIPVIRKVPYAVEVTATGIRESKIPDFYAAFLQRH</sequence>
<dbReference type="Pfam" id="PF12850">
    <property type="entry name" value="Metallophos_2"/>
    <property type="match status" value="1"/>
</dbReference>
<keyword evidence="4" id="KW-1185">Reference proteome</keyword>
<dbReference type="RefSeq" id="WP_264729038.1">
    <property type="nucleotide sequence ID" value="NZ_JAPDNR010000001.1"/>
</dbReference>
<evidence type="ECO:0000259" key="2">
    <source>
        <dbReference type="Pfam" id="PF12850"/>
    </source>
</evidence>
<comment type="caution">
    <text evidence="3">The sequence shown here is derived from an EMBL/GenBank/DDBJ whole genome shotgun (WGS) entry which is preliminary data.</text>
</comment>
<accession>A0ABT3IHX7</accession>
<dbReference type="PANTHER" id="PTHR42850">
    <property type="entry name" value="METALLOPHOSPHOESTERASE"/>
    <property type="match status" value="1"/>
</dbReference>
<proteinExistence type="inferred from homology"/>
<dbReference type="PANTHER" id="PTHR42850:SF2">
    <property type="entry name" value="BLL5683 PROTEIN"/>
    <property type="match status" value="1"/>
</dbReference>
<protein>
    <submittedName>
        <fullName evidence="3">Metallophosphoesterase family protein</fullName>
    </submittedName>
</protein>
<evidence type="ECO:0000313" key="4">
    <source>
        <dbReference type="Proteomes" id="UP001207742"/>
    </source>
</evidence>
<name>A0ABT3IHX7_9BACT</name>
<dbReference type="PIRSF" id="PIRSF000883">
    <property type="entry name" value="Pesterase_MJ0912"/>
    <property type="match status" value="1"/>
</dbReference>
<dbReference type="InterPro" id="IPR024654">
    <property type="entry name" value="Calcineurin-like_PHP_lpxH"/>
</dbReference>
<evidence type="ECO:0000313" key="3">
    <source>
        <dbReference type="EMBL" id="MCW3483570.1"/>
    </source>
</evidence>
<evidence type="ECO:0000256" key="1">
    <source>
        <dbReference type="ARBA" id="ARBA00008950"/>
    </source>
</evidence>
<dbReference type="Proteomes" id="UP001207742">
    <property type="component" value="Unassembled WGS sequence"/>
</dbReference>
<reference evidence="3 4" key="1">
    <citation type="submission" date="2022-10" db="EMBL/GenBank/DDBJ databases">
        <title>Chitinophaga nivalis PC15 sp. nov., isolated from Pyeongchang county, South Korea.</title>
        <authorList>
            <person name="Trinh H.N."/>
        </authorList>
    </citation>
    <scope>NUCLEOTIDE SEQUENCE [LARGE SCALE GENOMIC DNA]</scope>
    <source>
        <strain evidence="3 4">PC14</strain>
    </source>
</reference>
<organism evidence="3 4">
    <name type="scientific">Chitinophaga nivalis</name>
    <dbReference type="NCBI Taxonomy" id="2991709"/>
    <lineage>
        <taxon>Bacteria</taxon>
        <taxon>Pseudomonadati</taxon>
        <taxon>Bacteroidota</taxon>
        <taxon>Chitinophagia</taxon>
        <taxon>Chitinophagales</taxon>
        <taxon>Chitinophagaceae</taxon>
        <taxon>Chitinophaga</taxon>
    </lineage>
</organism>
<dbReference type="InterPro" id="IPR029052">
    <property type="entry name" value="Metallo-depent_PP-like"/>
</dbReference>
<dbReference type="InterPro" id="IPR011152">
    <property type="entry name" value="Pesterase_MJ0912"/>
</dbReference>
<dbReference type="CDD" id="cd00838">
    <property type="entry name" value="MPP_superfamily"/>
    <property type="match status" value="1"/>
</dbReference>
<gene>
    <name evidence="3" type="ORF">OL497_06680</name>
</gene>
<dbReference type="Gene3D" id="3.60.21.10">
    <property type="match status" value="1"/>
</dbReference>
<dbReference type="InterPro" id="IPR050126">
    <property type="entry name" value="Ap4A_hydrolase"/>
</dbReference>
<dbReference type="EMBL" id="JAPDNS010000001">
    <property type="protein sequence ID" value="MCW3483570.1"/>
    <property type="molecule type" value="Genomic_DNA"/>
</dbReference>
<dbReference type="SUPFAM" id="SSF56300">
    <property type="entry name" value="Metallo-dependent phosphatases"/>
    <property type="match status" value="1"/>
</dbReference>
<feature type="domain" description="Calcineurin-like phosphoesterase" evidence="2">
    <location>
        <begin position="3"/>
        <end position="212"/>
    </location>
</feature>